<keyword evidence="1" id="KW-0812">Transmembrane</keyword>
<dbReference type="KEGG" id="fsl:EJO69_05740"/>
<reference evidence="3 4" key="1">
    <citation type="submission" date="2018-12" db="EMBL/GenBank/DDBJ databases">
        <title>Complete genome sequence of Flaviflexus salsibiostraticola KCTC 33148.</title>
        <authorList>
            <person name="Bae J.-W."/>
        </authorList>
    </citation>
    <scope>NUCLEOTIDE SEQUENCE [LARGE SCALE GENOMIC DNA]</scope>
    <source>
        <strain evidence="3 4">KCTC 33148</strain>
    </source>
</reference>
<dbReference type="EMBL" id="CP034438">
    <property type="protein sequence ID" value="AZN31074.1"/>
    <property type="molecule type" value="Genomic_DNA"/>
</dbReference>
<dbReference type="PANTHER" id="PTHR30163">
    <property type="entry name" value="MEMBRANE-BOUND LYTIC MUREIN TRANSGLYCOSYLASE B"/>
    <property type="match status" value="1"/>
</dbReference>
<dbReference type="InterPro" id="IPR023346">
    <property type="entry name" value="Lysozyme-like_dom_sf"/>
</dbReference>
<protein>
    <recommendedName>
        <fullName evidence="2">Transglycosylase SLT domain-containing protein</fullName>
    </recommendedName>
</protein>
<feature type="transmembrane region" description="Helical" evidence="1">
    <location>
        <begin position="21"/>
        <end position="42"/>
    </location>
</feature>
<evidence type="ECO:0000256" key="1">
    <source>
        <dbReference type="SAM" id="Phobius"/>
    </source>
</evidence>
<dbReference type="AlphaFoldDB" id="A0A3S8ZC73"/>
<keyword evidence="1" id="KW-0472">Membrane</keyword>
<name>A0A3S8ZC73_9ACTO</name>
<dbReference type="PANTHER" id="PTHR30163:SF8">
    <property type="entry name" value="LYTIC MUREIN TRANSGLYCOSYLASE"/>
    <property type="match status" value="1"/>
</dbReference>
<proteinExistence type="predicted"/>
<gene>
    <name evidence="3" type="ORF">EJO69_05740</name>
</gene>
<evidence type="ECO:0000313" key="3">
    <source>
        <dbReference type="EMBL" id="AZN31074.1"/>
    </source>
</evidence>
<feature type="domain" description="Transglycosylase SLT" evidence="2">
    <location>
        <begin position="178"/>
        <end position="241"/>
    </location>
</feature>
<sequence>MLGRGGAYRLNGGEEASMGRRGIGIAVAGGALLTIALTLTVLPGSSDTPPTRIAPSVEGHPVPPSGLEYGAAGTADLADADWVARTAAESGIPERALSAYAGVEVAFLRDLPECRLDWATLAGIGYVESRHGRLQGGRIDEAGQQTPAIFGIPLDGERTAEVPDTDGGALDGDAEWDRAVGPMQFIPSTWERFGADGNLDGVEDPQNIDDAALAAARLLCWVGGDLGETENWIAAIDSYNRSVEYNNEVAGAADRYRAAAAGP</sequence>
<accession>A0A3S8ZC73</accession>
<dbReference type="SUPFAM" id="SSF53955">
    <property type="entry name" value="Lysozyme-like"/>
    <property type="match status" value="1"/>
</dbReference>
<keyword evidence="4" id="KW-1185">Reference proteome</keyword>
<dbReference type="InterPro" id="IPR043426">
    <property type="entry name" value="MltB-like"/>
</dbReference>
<dbReference type="Pfam" id="PF01464">
    <property type="entry name" value="SLT"/>
    <property type="match status" value="1"/>
</dbReference>
<evidence type="ECO:0000259" key="2">
    <source>
        <dbReference type="Pfam" id="PF01464"/>
    </source>
</evidence>
<dbReference type="Gene3D" id="1.10.530.10">
    <property type="match status" value="1"/>
</dbReference>
<dbReference type="GO" id="GO:0008933">
    <property type="term" value="F:peptidoglycan lytic transglycosylase activity"/>
    <property type="evidence" value="ECO:0007669"/>
    <property type="project" value="TreeGrafter"/>
</dbReference>
<dbReference type="InterPro" id="IPR008258">
    <property type="entry name" value="Transglycosylase_SLT_dom_1"/>
</dbReference>
<organism evidence="3 4">
    <name type="scientific">Flaviflexus salsibiostraticola</name>
    <dbReference type="NCBI Taxonomy" id="1282737"/>
    <lineage>
        <taxon>Bacteria</taxon>
        <taxon>Bacillati</taxon>
        <taxon>Actinomycetota</taxon>
        <taxon>Actinomycetes</taxon>
        <taxon>Actinomycetales</taxon>
        <taxon>Actinomycetaceae</taxon>
        <taxon>Flaviflexus</taxon>
    </lineage>
</organism>
<evidence type="ECO:0000313" key="4">
    <source>
        <dbReference type="Proteomes" id="UP000270021"/>
    </source>
</evidence>
<dbReference type="OrthoDB" id="9796191at2"/>
<dbReference type="Proteomes" id="UP000270021">
    <property type="component" value="Chromosome"/>
</dbReference>
<dbReference type="GO" id="GO:0009253">
    <property type="term" value="P:peptidoglycan catabolic process"/>
    <property type="evidence" value="ECO:0007669"/>
    <property type="project" value="TreeGrafter"/>
</dbReference>
<keyword evidence="1" id="KW-1133">Transmembrane helix</keyword>